<dbReference type="AlphaFoldDB" id="A0AAF0TZS0"/>
<evidence type="ECO:0000313" key="2">
    <source>
        <dbReference type="Proteomes" id="UP001234989"/>
    </source>
</evidence>
<accession>A0AAF0TZS0</accession>
<organism evidence="1 2">
    <name type="scientific">Solanum verrucosum</name>
    <dbReference type="NCBI Taxonomy" id="315347"/>
    <lineage>
        <taxon>Eukaryota</taxon>
        <taxon>Viridiplantae</taxon>
        <taxon>Streptophyta</taxon>
        <taxon>Embryophyta</taxon>
        <taxon>Tracheophyta</taxon>
        <taxon>Spermatophyta</taxon>
        <taxon>Magnoliopsida</taxon>
        <taxon>eudicotyledons</taxon>
        <taxon>Gunneridae</taxon>
        <taxon>Pentapetalae</taxon>
        <taxon>asterids</taxon>
        <taxon>lamiids</taxon>
        <taxon>Solanales</taxon>
        <taxon>Solanaceae</taxon>
        <taxon>Solanoideae</taxon>
        <taxon>Solaneae</taxon>
        <taxon>Solanum</taxon>
    </lineage>
</organism>
<sequence length="32" mass="3625">MKHNISSNMYKVLQASGRGCQLFHRDDSAICN</sequence>
<proteinExistence type="predicted"/>
<reference evidence="1" key="1">
    <citation type="submission" date="2023-08" db="EMBL/GenBank/DDBJ databases">
        <title>A de novo genome assembly of Solanum verrucosum Schlechtendal, a Mexican diploid species geographically isolated from the other diploid A-genome species in potato relatives.</title>
        <authorList>
            <person name="Hosaka K."/>
        </authorList>
    </citation>
    <scope>NUCLEOTIDE SEQUENCE</scope>
    <source>
        <tissue evidence="1">Young leaves</tissue>
    </source>
</reference>
<gene>
    <name evidence="1" type="ORF">MTR67_027910</name>
</gene>
<evidence type="ECO:0000313" key="1">
    <source>
        <dbReference type="EMBL" id="WMV34525.1"/>
    </source>
</evidence>
<dbReference type="Proteomes" id="UP001234989">
    <property type="component" value="Chromosome 6"/>
</dbReference>
<dbReference type="EMBL" id="CP133617">
    <property type="protein sequence ID" value="WMV34525.1"/>
    <property type="molecule type" value="Genomic_DNA"/>
</dbReference>
<protein>
    <submittedName>
        <fullName evidence="1">Uncharacterized protein</fullName>
    </submittedName>
</protein>
<name>A0AAF0TZS0_SOLVR</name>
<keyword evidence="2" id="KW-1185">Reference proteome</keyword>